<keyword evidence="3" id="KW-1185">Reference proteome</keyword>
<feature type="compositionally biased region" description="Basic residues" evidence="1">
    <location>
        <begin position="950"/>
        <end position="960"/>
    </location>
</feature>
<feature type="compositionally biased region" description="Acidic residues" evidence="1">
    <location>
        <begin position="1137"/>
        <end position="1193"/>
    </location>
</feature>
<feature type="region of interest" description="Disordered" evidence="1">
    <location>
        <begin position="918"/>
        <end position="976"/>
    </location>
</feature>
<feature type="region of interest" description="Disordered" evidence="1">
    <location>
        <begin position="24"/>
        <end position="46"/>
    </location>
</feature>
<feature type="region of interest" description="Disordered" evidence="1">
    <location>
        <begin position="485"/>
        <end position="524"/>
    </location>
</feature>
<feature type="compositionally biased region" description="Acidic residues" evidence="1">
    <location>
        <begin position="1079"/>
        <end position="1094"/>
    </location>
</feature>
<feature type="compositionally biased region" description="Low complexity" evidence="1">
    <location>
        <begin position="438"/>
        <end position="458"/>
    </location>
</feature>
<reference evidence="2 3" key="1">
    <citation type="submission" date="2019-07" db="EMBL/GenBank/DDBJ databases">
        <title>Chromosome genome assembly for large yellow croaker.</title>
        <authorList>
            <person name="Xiao S."/>
        </authorList>
    </citation>
    <scope>NUCLEOTIDE SEQUENCE [LARGE SCALE GENOMIC DNA]</scope>
    <source>
        <strain evidence="2">JMULYC20181020</strain>
        <tissue evidence="2">Muscle</tissue>
    </source>
</reference>
<evidence type="ECO:0000313" key="3">
    <source>
        <dbReference type="Proteomes" id="UP000424527"/>
    </source>
</evidence>
<feature type="compositionally biased region" description="Low complexity" evidence="1">
    <location>
        <begin position="935"/>
        <end position="945"/>
    </location>
</feature>
<feature type="compositionally biased region" description="Low complexity" evidence="1">
    <location>
        <begin position="24"/>
        <end position="40"/>
    </location>
</feature>
<dbReference type="AlphaFoldDB" id="A0A6G0HKM5"/>
<organism evidence="2 3">
    <name type="scientific">Larimichthys crocea</name>
    <name type="common">Large yellow croaker</name>
    <name type="synonym">Pseudosciaena crocea</name>
    <dbReference type="NCBI Taxonomy" id="215358"/>
    <lineage>
        <taxon>Eukaryota</taxon>
        <taxon>Metazoa</taxon>
        <taxon>Chordata</taxon>
        <taxon>Craniata</taxon>
        <taxon>Vertebrata</taxon>
        <taxon>Euteleostomi</taxon>
        <taxon>Actinopterygii</taxon>
        <taxon>Neopterygii</taxon>
        <taxon>Teleostei</taxon>
        <taxon>Neoteleostei</taxon>
        <taxon>Acanthomorphata</taxon>
        <taxon>Eupercaria</taxon>
        <taxon>Sciaenidae</taxon>
        <taxon>Larimichthys</taxon>
    </lineage>
</organism>
<feature type="region of interest" description="Disordered" evidence="1">
    <location>
        <begin position="1014"/>
        <end position="1219"/>
    </location>
</feature>
<dbReference type="Proteomes" id="UP000424527">
    <property type="component" value="Unassembled WGS sequence"/>
</dbReference>
<accession>A0A6G0HKM5</accession>
<protein>
    <submittedName>
        <fullName evidence="2">Uncharacterized protein</fullName>
    </submittedName>
</protein>
<gene>
    <name evidence="2" type="ORF">D5F01_LYC21705</name>
</gene>
<evidence type="ECO:0000256" key="1">
    <source>
        <dbReference type="SAM" id="MobiDB-lite"/>
    </source>
</evidence>
<feature type="compositionally biased region" description="Acidic residues" evidence="1">
    <location>
        <begin position="920"/>
        <end position="934"/>
    </location>
</feature>
<evidence type="ECO:0000313" key="2">
    <source>
        <dbReference type="EMBL" id="KAE8279582.1"/>
    </source>
</evidence>
<feature type="region of interest" description="Disordered" evidence="1">
    <location>
        <begin position="369"/>
        <end position="393"/>
    </location>
</feature>
<proteinExistence type="predicted"/>
<dbReference type="InterPro" id="IPR016641">
    <property type="entry name" value="EGD2/NACA0like"/>
</dbReference>
<dbReference type="EMBL" id="REGW02000022">
    <property type="protein sequence ID" value="KAE8279582.1"/>
    <property type="molecule type" value="Genomic_DNA"/>
</dbReference>
<feature type="compositionally biased region" description="Basic residues" evidence="1">
    <location>
        <begin position="1202"/>
        <end position="1219"/>
    </location>
</feature>
<comment type="caution">
    <text evidence="2">The sequence shown here is derived from an EMBL/GenBank/DDBJ whole genome shotgun (WGS) entry which is preliminary data.</text>
</comment>
<feature type="region of interest" description="Disordered" evidence="1">
    <location>
        <begin position="432"/>
        <end position="458"/>
    </location>
</feature>
<feature type="compositionally biased region" description="Low complexity" evidence="1">
    <location>
        <begin position="491"/>
        <end position="502"/>
    </location>
</feature>
<dbReference type="GO" id="GO:0005854">
    <property type="term" value="C:nascent polypeptide-associated complex"/>
    <property type="evidence" value="ECO:0007669"/>
    <property type="project" value="InterPro"/>
</dbReference>
<feature type="compositionally biased region" description="Acidic residues" evidence="1">
    <location>
        <begin position="1051"/>
        <end position="1070"/>
    </location>
</feature>
<name>A0A6G0HKM5_LARCR</name>
<sequence>MSSPALSFPYIPCWGSAPFISGRAPRTAAPRPGRSAPGAGKIRSRRGDRVFSKGRCVYTFTNTAPTRQTPCPPPQPINPPIQLEGRGKAREMGDPVRTIQPTPKGRGKCYLFELLSRNELSSPVLPLYTLLGLRPFRIRTKGACQPENMPSFPKLCAICYNTYSRLKQHLQCAHTVQNSAELALLIKYGNARTSGPLDCPICSRQRLARLDKHLLRGHQIMSVAEREPIMLEARRLAIAREFMDLRATDPYPPMVSTLGALSDPDDDGAMDLTVESLAPSMSSSAEQATRVVHPDSSGQPVQPPTPLKSTWQIRLEKEDMEEEEGVKEGEEETVVLAEEEEGIDMVVGEEVEIMEEEVEEEEGATAVVEEEQEHGLRTSAPPSIPSTATTQSRQRMTSAPTQGWWEKPLGTASAPLSSAGAATATLGQWWRMPSTPMSSQSSCQRYSSQTKDGNNSNPSSCCNCKCLELLKRVEALEAALKKMSKEAPAVARTSMSSARTSSDIQSTTAKKRARQEPLQKTPDSALKGDQVLKCEMKGTLYEKAIGDLREFKLSGRTGRKAIDNANQVATHCFRFCYYMVGSLPESATKHDLRFLARMDKLRKYPNYLKNKGYMPTTIRNMTLNIVSLYKHVKNVFLEESRLKVEDFDRVLYELTRLQAEIRRDVVVRQQRVKRQKTNNQLDSEQELSFLYAAKRRIPMLMDAIDKDGYQRDQHSTLMGYLMGYLCVISGHRSVVLTSMTKEHVANADQWNDGTRFQILVDEHKSVRTFGQASLVLNCVEFSWLRWFHDGKCCSRGTDSTNIFHTSQGCRLTKPSNFLYLAWTDAGLKGPVSFNLIRSSVATQAERHLSETERRKVARAMCHDPTTAEKFYVALPTRELAYENRRLRMKALMCEKRKVKAKRKSKVCDEQEACYSLSSESSEDRDEPVYDDEPESSSLSSSSSEELSIRSQRRPRLKRKLFGPVPSTSSKQKPEADIMSTVAAATPSKIQVTLQRVDNNNQQCLKEFSIVLNMPRESNGRPPSRQLEATDGVLTTPSKLRPPEASPSYSEGETEAAEAEAAEAAEAEAAEAAEAKATEAEDAAIAEAEGAEATEAEAREAEAAEDEAAEAEAAEAAEAETAEAAQAAEAAEAKANEAEDAEIAEAEGAEATEAEAAEAEAAEAEATEADVVETTEAEVTEAEATEAEATEASEAEAKEAKKAKVVGRSRGRRGRGRRGR</sequence>
<feature type="compositionally biased region" description="Acidic residues" evidence="1">
    <location>
        <begin position="1102"/>
        <end position="1120"/>
    </location>
</feature>
<dbReference type="PANTHER" id="PTHR21713">
    <property type="entry name" value="NASCENT POLYPEPTIDE ASSOCIATED COMPLEX ALPHA SUBUNIT-RELATED"/>
    <property type="match status" value="1"/>
</dbReference>